<accession>A0A9D2IUC8</accession>
<dbReference type="Proteomes" id="UP000824041">
    <property type="component" value="Unassembled WGS sequence"/>
</dbReference>
<evidence type="ECO:0000313" key="3">
    <source>
        <dbReference type="EMBL" id="HIZ23551.1"/>
    </source>
</evidence>
<feature type="region of interest" description="Disordered" evidence="1">
    <location>
        <begin position="32"/>
        <end position="94"/>
    </location>
</feature>
<organism evidence="3 4">
    <name type="scientific">Candidatus Blautia faecigallinarum</name>
    <dbReference type="NCBI Taxonomy" id="2838488"/>
    <lineage>
        <taxon>Bacteria</taxon>
        <taxon>Bacillati</taxon>
        <taxon>Bacillota</taxon>
        <taxon>Clostridia</taxon>
        <taxon>Lachnospirales</taxon>
        <taxon>Lachnospiraceae</taxon>
        <taxon>Blautia</taxon>
    </lineage>
</organism>
<comment type="caution">
    <text evidence="3">The sequence shown here is derived from an EMBL/GenBank/DDBJ whole genome shotgun (WGS) entry which is preliminary data.</text>
</comment>
<evidence type="ECO:0008006" key="5">
    <source>
        <dbReference type="Google" id="ProtNLM"/>
    </source>
</evidence>
<evidence type="ECO:0000313" key="4">
    <source>
        <dbReference type="Proteomes" id="UP000824041"/>
    </source>
</evidence>
<dbReference type="PROSITE" id="PS51257">
    <property type="entry name" value="PROKAR_LIPOPROTEIN"/>
    <property type="match status" value="1"/>
</dbReference>
<keyword evidence="2" id="KW-0732">Signal</keyword>
<feature type="signal peptide" evidence="2">
    <location>
        <begin position="1"/>
        <end position="20"/>
    </location>
</feature>
<feature type="compositionally biased region" description="Low complexity" evidence="1">
    <location>
        <begin position="66"/>
        <end position="78"/>
    </location>
</feature>
<evidence type="ECO:0000256" key="1">
    <source>
        <dbReference type="SAM" id="MobiDB-lite"/>
    </source>
</evidence>
<dbReference type="EMBL" id="DXBU01000162">
    <property type="protein sequence ID" value="HIZ23551.1"/>
    <property type="molecule type" value="Genomic_DNA"/>
</dbReference>
<protein>
    <recommendedName>
        <fullName evidence="5">OCRE domain-containing protein</fullName>
    </recommendedName>
</protein>
<feature type="region of interest" description="Disordered" evidence="1">
    <location>
        <begin position="159"/>
        <end position="179"/>
    </location>
</feature>
<proteinExistence type="predicted"/>
<reference evidence="3" key="2">
    <citation type="submission" date="2021-04" db="EMBL/GenBank/DDBJ databases">
        <authorList>
            <person name="Gilroy R."/>
        </authorList>
    </citation>
    <scope>NUCLEOTIDE SEQUENCE</scope>
    <source>
        <strain evidence="3">14324</strain>
    </source>
</reference>
<gene>
    <name evidence="3" type="ORF">IAA21_12285</name>
</gene>
<feature type="chain" id="PRO_5039045075" description="OCRE domain-containing protein" evidence="2">
    <location>
        <begin position="21"/>
        <end position="222"/>
    </location>
</feature>
<sequence>MKKKLVILTLSLLTAGMLSGCSLEEILGTTTEVTKTASSETDSVPSKTPSKGTAADTSSKDEKPVTDSTDSSQTASSDENSNQGTEEEIPSQGWNSIVLYDTALNEKQVTRGDDGTGNWYDEDGISYGNLDEIQDESAPIYNENGEEYFWNASFAQEAADAEQGGSGGDSSNDVNDPYDLFSWDEGTNSYIPFQKAEGDGSPIGRGNGWYYYDAESGEYLPW</sequence>
<name>A0A9D2IUC8_9FIRM</name>
<evidence type="ECO:0000256" key="2">
    <source>
        <dbReference type="SAM" id="SignalP"/>
    </source>
</evidence>
<feature type="compositionally biased region" description="Polar residues" evidence="1">
    <location>
        <begin position="32"/>
        <end position="57"/>
    </location>
</feature>
<reference evidence="3" key="1">
    <citation type="journal article" date="2021" name="PeerJ">
        <title>Extensive microbial diversity within the chicken gut microbiome revealed by metagenomics and culture.</title>
        <authorList>
            <person name="Gilroy R."/>
            <person name="Ravi A."/>
            <person name="Getino M."/>
            <person name="Pursley I."/>
            <person name="Horton D.L."/>
            <person name="Alikhan N.F."/>
            <person name="Baker D."/>
            <person name="Gharbi K."/>
            <person name="Hall N."/>
            <person name="Watson M."/>
            <person name="Adriaenssens E.M."/>
            <person name="Foster-Nyarko E."/>
            <person name="Jarju S."/>
            <person name="Secka A."/>
            <person name="Antonio M."/>
            <person name="Oren A."/>
            <person name="Chaudhuri R.R."/>
            <person name="La Ragione R."/>
            <person name="Hildebrand F."/>
            <person name="Pallen M.J."/>
        </authorList>
    </citation>
    <scope>NUCLEOTIDE SEQUENCE</scope>
    <source>
        <strain evidence="3">14324</strain>
    </source>
</reference>
<dbReference type="AlphaFoldDB" id="A0A9D2IUC8"/>